<dbReference type="CDD" id="cd06171">
    <property type="entry name" value="Sigma70_r4"/>
    <property type="match status" value="1"/>
</dbReference>
<dbReference type="InterPro" id="IPR013249">
    <property type="entry name" value="RNA_pol_sigma70_r4_t2"/>
</dbReference>
<sequence>MLGSAFDADDAVQETMIRAWRAYDRFDGRCSLKSWLYRIATNVCLDELSRRGRRARPIEEGSPAPGAPPLDALTQQPDSYWIEPILDADIADTDAGPDEKASLRQSIRLAFVAALQKLPPKQRAALLMAEVLECPVAEVAETLDSSVASVNSALQRARSSLAKRSPDQPADLTPAQRTMVERYVAAFESYDVHGLVGLMKQEVTFCMPPYSLWLQGPLDVQTWMLGLGSGCRGSRLLPTFASGWPAFAQYRPNPAGGHTAWALIVLELAGDQIAAVNSFLDVNRLFPRFGFPVHLPPQ</sequence>
<dbReference type="InterPro" id="IPR013325">
    <property type="entry name" value="RNA_pol_sigma_r2"/>
</dbReference>
<dbReference type="Pfam" id="PF04542">
    <property type="entry name" value="Sigma70_r2"/>
    <property type="match status" value="1"/>
</dbReference>
<dbReference type="Pfam" id="PF08281">
    <property type="entry name" value="Sigma70_r4_2"/>
    <property type="match status" value="1"/>
</dbReference>
<dbReference type="SUPFAM" id="SSF54427">
    <property type="entry name" value="NTF2-like"/>
    <property type="match status" value="1"/>
</dbReference>
<dbReference type="SUPFAM" id="SSF88946">
    <property type="entry name" value="Sigma2 domain of RNA polymerase sigma factors"/>
    <property type="match status" value="1"/>
</dbReference>
<dbReference type="KEGG" id="orp:MOP44_04980"/>
<feature type="region of interest" description="Disordered" evidence="6">
    <location>
        <begin position="54"/>
        <end position="73"/>
    </location>
</feature>
<evidence type="ECO:0000256" key="4">
    <source>
        <dbReference type="ARBA" id="ARBA00023082"/>
    </source>
</evidence>
<comment type="subunit">
    <text evidence="2">Interacts transiently with the RNA polymerase catalytic core formed by RpoA, RpoB, RpoC and RpoZ (2 alpha, 1 beta, 1 beta' and 1 omega subunit) to form the RNA polymerase holoenzyme that can initiate transcription.</text>
</comment>
<feature type="domain" description="RNA polymerase sigma-70 region 2" evidence="7">
    <location>
        <begin position="1"/>
        <end position="54"/>
    </location>
</feature>
<dbReference type="Proteomes" id="UP001059380">
    <property type="component" value="Chromosome"/>
</dbReference>
<evidence type="ECO:0000313" key="10">
    <source>
        <dbReference type="Proteomes" id="UP001059380"/>
    </source>
</evidence>
<evidence type="ECO:0000256" key="2">
    <source>
        <dbReference type="ARBA" id="ARBA00011344"/>
    </source>
</evidence>
<organism evidence="9 10">
    <name type="scientific">Occallatibacter riparius</name>
    <dbReference type="NCBI Taxonomy" id="1002689"/>
    <lineage>
        <taxon>Bacteria</taxon>
        <taxon>Pseudomonadati</taxon>
        <taxon>Acidobacteriota</taxon>
        <taxon>Terriglobia</taxon>
        <taxon>Terriglobales</taxon>
        <taxon>Acidobacteriaceae</taxon>
        <taxon>Occallatibacter</taxon>
    </lineage>
</organism>
<keyword evidence="3" id="KW-0805">Transcription regulation</keyword>
<dbReference type="GO" id="GO:0016987">
    <property type="term" value="F:sigma factor activity"/>
    <property type="evidence" value="ECO:0007669"/>
    <property type="project" value="UniProtKB-KW"/>
</dbReference>
<dbReference type="Gene3D" id="1.10.10.10">
    <property type="entry name" value="Winged helix-like DNA-binding domain superfamily/Winged helix DNA-binding domain"/>
    <property type="match status" value="1"/>
</dbReference>
<dbReference type="EMBL" id="CP093313">
    <property type="protein sequence ID" value="UWZ85294.1"/>
    <property type="molecule type" value="Genomic_DNA"/>
</dbReference>
<accession>A0A9J7BWP9</accession>
<name>A0A9J7BWP9_9BACT</name>
<dbReference type="SUPFAM" id="SSF88659">
    <property type="entry name" value="Sigma3 and sigma4 domains of RNA polymerase sigma factors"/>
    <property type="match status" value="1"/>
</dbReference>
<dbReference type="InterPro" id="IPR036388">
    <property type="entry name" value="WH-like_DNA-bd_sf"/>
</dbReference>
<proteinExistence type="inferred from homology"/>
<dbReference type="InterPro" id="IPR007627">
    <property type="entry name" value="RNA_pol_sigma70_r2"/>
</dbReference>
<dbReference type="PANTHER" id="PTHR43133:SF65">
    <property type="entry name" value="ECF RNA POLYMERASE SIGMA FACTOR SIGG"/>
    <property type="match status" value="1"/>
</dbReference>
<dbReference type="InterPro" id="IPR032710">
    <property type="entry name" value="NTF2-like_dom_sf"/>
</dbReference>
<keyword evidence="5" id="KW-0804">Transcription</keyword>
<dbReference type="NCBIfam" id="NF006089">
    <property type="entry name" value="PRK08241.1"/>
    <property type="match status" value="1"/>
</dbReference>
<comment type="similarity">
    <text evidence="1">Belongs to the sigma-70 factor family. ECF subfamily.</text>
</comment>
<dbReference type="Gene3D" id="1.10.1740.10">
    <property type="match status" value="1"/>
</dbReference>
<evidence type="ECO:0000313" key="9">
    <source>
        <dbReference type="EMBL" id="UWZ85294.1"/>
    </source>
</evidence>
<dbReference type="InterPro" id="IPR013324">
    <property type="entry name" value="RNA_pol_sigma_r3/r4-like"/>
</dbReference>
<evidence type="ECO:0000256" key="6">
    <source>
        <dbReference type="SAM" id="MobiDB-lite"/>
    </source>
</evidence>
<dbReference type="NCBIfam" id="TIGR02937">
    <property type="entry name" value="sigma70-ECF"/>
    <property type="match status" value="1"/>
</dbReference>
<dbReference type="GO" id="GO:0003677">
    <property type="term" value="F:DNA binding"/>
    <property type="evidence" value="ECO:0007669"/>
    <property type="project" value="InterPro"/>
</dbReference>
<evidence type="ECO:0000256" key="1">
    <source>
        <dbReference type="ARBA" id="ARBA00010641"/>
    </source>
</evidence>
<keyword evidence="4" id="KW-0731">Sigma factor</keyword>
<evidence type="ECO:0000259" key="8">
    <source>
        <dbReference type="Pfam" id="PF08281"/>
    </source>
</evidence>
<gene>
    <name evidence="9" type="ORF">MOP44_04980</name>
</gene>
<dbReference type="Gene3D" id="3.10.450.50">
    <property type="match status" value="1"/>
</dbReference>
<evidence type="ECO:0000259" key="7">
    <source>
        <dbReference type="Pfam" id="PF04542"/>
    </source>
</evidence>
<dbReference type="PANTHER" id="PTHR43133">
    <property type="entry name" value="RNA POLYMERASE ECF-TYPE SIGMA FACTO"/>
    <property type="match status" value="1"/>
</dbReference>
<dbReference type="AlphaFoldDB" id="A0A9J7BWP9"/>
<dbReference type="NCBIfam" id="TIGR02960">
    <property type="entry name" value="SigX5"/>
    <property type="match status" value="1"/>
</dbReference>
<feature type="domain" description="RNA polymerase sigma factor 70 region 4 type 2" evidence="8">
    <location>
        <begin position="109"/>
        <end position="161"/>
    </location>
</feature>
<keyword evidence="10" id="KW-1185">Reference proteome</keyword>
<evidence type="ECO:0000256" key="3">
    <source>
        <dbReference type="ARBA" id="ARBA00023015"/>
    </source>
</evidence>
<dbReference type="InterPro" id="IPR014284">
    <property type="entry name" value="RNA_pol_sigma-70_dom"/>
</dbReference>
<protein>
    <submittedName>
        <fullName evidence="9">Sigma-70 family RNA polymerase sigma factor</fullName>
    </submittedName>
</protein>
<dbReference type="InterPro" id="IPR039425">
    <property type="entry name" value="RNA_pol_sigma-70-like"/>
</dbReference>
<reference evidence="9" key="1">
    <citation type="submission" date="2021-04" db="EMBL/GenBank/DDBJ databases">
        <title>Phylogenetic analysis of Acidobacteriaceae.</title>
        <authorList>
            <person name="Qiu L."/>
            <person name="Zhang Q."/>
        </authorList>
    </citation>
    <scope>NUCLEOTIDE SEQUENCE</scope>
    <source>
        <strain evidence="9">DSM 25168</strain>
    </source>
</reference>
<evidence type="ECO:0000256" key="5">
    <source>
        <dbReference type="ARBA" id="ARBA00023163"/>
    </source>
</evidence>
<dbReference type="GO" id="GO:0006352">
    <property type="term" value="P:DNA-templated transcription initiation"/>
    <property type="evidence" value="ECO:0007669"/>
    <property type="project" value="InterPro"/>
</dbReference>
<dbReference type="InterPro" id="IPR014305">
    <property type="entry name" value="RNA_pol_sigma-G_actinobac"/>
</dbReference>